<comment type="caution">
    <text evidence="9">The sequence shown here is derived from an EMBL/GenBank/DDBJ whole genome shotgun (WGS) entry which is preliminary data.</text>
</comment>
<feature type="transmembrane region" description="Helical" evidence="7">
    <location>
        <begin position="39"/>
        <end position="68"/>
    </location>
</feature>
<evidence type="ECO:0000259" key="8">
    <source>
        <dbReference type="PROSITE" id="PS50076"/>
    </source>
</evidence>
<protein>
    <recommendedName>
        <fullName evidence="8">J domain-containing protein</fullName>
    </recommendedName>
</protein>
<evidence type="ECO:0000256" key="5">
    <source>
        <dbReference type="ARBA" id="ARBA00023186"/>
    </source>
</evidence>
<name>A0ABY2CQQ8_METMH</name>
<evidence type="ECO:0000256" key="7">
    <source>
        <dbReference type="SAM" id="Phobius"/>
    </source>
</evidence>
<evidence type="ECO:0000256" key="2">
    <source>
        <dbReference type="ARBA" id="ARBA00022692"/>
    </source>
</evidence>
<keyword evidence="2 7" id="KW-0812">Transmembrane</keyword>
<keyword evidence="4 7" id="KW-0472">Membrane</keyword>
<dbReference type="PANTHER" id="PTHR12763:SF28">
    <property type="entry name" value="GEO10507P1-RELATED"/>
    <property type="match status" value="1"/>
</dbReference>
<dbReference type="PANTHER" id="PTHR12763">
    <property type="match status" value="1"/>
</dbReference>
<evidence type="ECO:0000256" key="3">
    <source>
        <dbReference type="ARBA" id="ARBA00022989"/>
    </source>
</evidence>
<keyword evidence="10" id="KW-1185">Reference proteome</keyword>
<gene>
    <name evidence="9" type="ORF">EDE11_104229</name>
</gene>
<feature type="domain" description="J" evidence="8">
    <location>
        <begin position="112"/>
        <end position="163"/>
    </location>
</feature>
<proteinExistence type="inferred from homology"/>
<evidence type="ECO:0000313" key="9">
    <source>
        <dbReference type="EMBL" id="TCV86285.1"/>
    </source>
</evidence>
<dbReference type="InterPro" id="IPR001623">
    <property type="entry name" value="DnaJ_domain"/>
</dbReference>
<dbReference type="PROSITE" id="PS50076">
    <property type="entry name" value="DNAJ_2"/>
    <property type="match status" value="1"/>
</dbReference>
<dbReference type="EMBL" id="SMCN01000004">
    <property type="protein sequence ID" value="TCV86285.1"/>
    <property type="molecule type" value="Genomic_DNA"/>
</dbReference>
<sequence>MIRVLMLLALVLAILMLPRFVKASAEVRSKRLNQLAWLAVALIFIVLLFSGKLSGLLALVGVIFAFLLRSMPVILRYAPQLHSIWLRFKAGNPQDNQSGPGSARKASMTKAEALGVLGLTPGATEEEIIQAHRKLISRFHPDRGGSDYLAAQINQAKKTLLGR</sequence>
<comment type="subcellular location">
    <subcellularLocation>
        <location evidence="1">Membrane</location>
        <topology evidence="1">Single-pass membrane protein</topology>
    </subcellularLocation>
</comment>
<dbReference type="Gene3D" id="1.10.287.110">
    <property type="entry name" value="DnaJ domain"/>
    <property type="match status" value="1"/>
</dbReference>
<comment type="similarity">
    <text evidence="6">Belongs to the TIM14 family.</text>
</comment>
<evidence type="ECO:0000256" key="4">
    <source>
        <dbReference type="ARBA" id="ARBA00023136"/>
    </source>
</evidence>
<dbReference type="Pfam" id="PF00226">
    <property type="entry name" value="DnaJ"/>
    <property type="match status" value="1"/>
</dbReference>
<accession>A0ABY2CQQ8</accession>
<evidence type="ECO:0000256" key="1">
    <source>
        <dbReference type="ARBA" id="ARBA00004167"/>
    </source>
</evidence>
<dbReference type="Proteomes" id="UP000295649">
    <property type="component" value="Unassembled WGS sequence"/>
</dbReference>
<reference evidence="9 10" key="1">
    <citation type="submission" date="2019-03" db="EMBL/GenBank/DDBJ databases">
        <title>Systems level insights into methane cycling in arid and semi-arid ecosystems.</title>
        <authorList>
            <person name="Kalyuzhnaya M."/>
        </authorList>
    </citation>
    <scope>NUCLEOTIDE SEQUENCE [LARGE SCALE GENOMIC DNA]</scope>
    <source>
        <strain evidence="9 10">S-1</strain>
    </source>
</reference>
<keyword evidence="3 7" id="KW-1133">Transmembrane helix</keyword>
<dbReference type="InterPro" id="IPR036869">
    <property type="entry name" value="J_dom_sf"/>
</dbReference>
<dbReference type="SUPFAM" id="SSF46565">
    <property type="entry name" value="Chaperone J-domain"/>
    <property type="match status" value="1"/>
</dbReference>
<organism evidence="9 10">
    <name type="scientific">Methylomonas methanica</name>
    <dbReference type="NCBI Taxonomy" id="421"/>
    <lineage>
        <taxon>Bacteria</taxon>
        <taxon>Pseudomonadati</taxon>
        <taxon>Pseudomonadota</taxon>
        <taxon>Gammaproteobacteria</taxon>
        <taxon>Methylococcales</taxon>
        <taxon>Methylococcaceae</taxon>
        <taxon>Methylomonas</taxon>
    </lineage>
</organism>
<evidence type="ECO:0000313" key="10">
    <source>
        <dbReference type="Proteomes" id="UP000295649"/>
    </source>
</evidence>
<keyword evidence="5" id="KW-0143">Chaperone</keyword>
<evidence type="ECO:0000256" key="6">
    <source>
        <dbReference type="ARBA" id="ARBA00038105"/>
    </source>
</evidence>
<dbReference type="CDD" id="cd06257">
    <property type="entry name" value="DnaJ"/>
    <property type="match status" value="1"/>
</dbReference>
<dbReference type="SMART" id="SM00271">
    <property type="entry name" value="DnaJ"/>
    <property type="match status" value="1"/>
</dbReference>